<dbReference type="Pfam" id="PF22817">
    <property type="entry name" value="ApeP-like"/>
    <property type="match status" value="1"/>
</dbReference>
<dbReference type="Gene3D" id="3.10.129.10">
    <property type="entry name" value="Hotdog Thioesterase"/>
    <property type="match status" value="1"/>
</dbReference>
<name>A0A5J6N003_9PROT</name>
<dbReference type="PIRSF" id="PIRSF020565">
    <property type="entry name" value="3Ho_Ac_ACP_DH_prd"/>
    <property type="match status" value="1"/>
</dbReference>
<protein>
    <submittedName>
        <fullName evidence="1">Thioester dehydrase</fullName>
    </submittedName>
</protein>
<dbReference type="KEGG" id="hadh:FRZ61_29250"/>
<evidence type="ECO:0000313" key="2">
    <source>
        <dbReference type="Proteomes" id="UP000325797"/>
    </source>
</evidence>
<dbReference type="Proteomes" id="UP000325797">
    <property type="component" value="Chromosome"/>
</dbReference>
<sequence>MRPCPHPVDELLPHKPPMVLIDKVQGWEEGRLEALVSIRPGIPFFDSDRGVPSYVGIEYMAQACGAYAGLEAVAAGEPVRIGLLLGTRRYAASVGWFEPGRDLLIKIQELFRDGMLGMFDCRVECEGRELASAQLSVYLLQPGAALPGMSEDGMGAAG</sequence>
<organism evidence="1 2">
    <name type="scientific">Hypericibacter adhaerens</name>
    <dbReference type="NCBI Taxonomy" id="2602016"/>
    <lineage>
        <taxon>Bacteria</taxon>
        <taxon>Pseudomonadati</taxon>
        <taxon>Pseudomonadota</taxon>
        <taxon>Alphaproteobacteria</taxon>
        <taxon>Rhodospirillales</taxon>
        <taxon>Dongiaceae</taxon>
        <taxon>Hypericibacter</taxon>
    </lineage>
</organism>
<keyword evidence="2" id="KW-1185">Reference proteome</keyword>
<dbReference type="AlphaFoldDB" id="A0A5J6N003"/>
<accession>A0A5J6N003</accession>
<dbReference type="InterPro" id="IPR029069">
    <property type="entry name" value="HotDog_dom_sf"/>
</dbReference>
<evidence type="ECO:0000313" key="1">
    <source>
        <dbReference type="EMBL" id="QEX22991.1"/>
    </source>
</evidence>
<dbReference type="SUPFAM" id="SSF54637">
    <property type="entry name" value="Thioesterase/thiol ester dehydrase-isomerase"/>
    <property type="match status" value="1"/>
</dbReference>
<reference evidence="1 2" key="1">
    <citation type="submission" date="2019-08" db="EMBL/GenBank/DDBJ databases">
        <title>Hyperibacter terrae gen. nov., sp. nov. and Hyperibacter viscosus sp. nov., two new members in the family Rhodospirillaceae isolated from the rhizosphere of Hypericum perforatum.</title>
        <authorList>
            <person name="Noviana Z."/>
        </authorList>
    </citation>
    <scope>NUCLEOTIDE SEQUENCE [LARGE SCALE GENOMIC DNA]</scope>
    <source>
        <strain evidence="1 2">R5959</strain>
    </source>
</reference>
<proteinExistence type="predicted"/>
<dbReference type="InterPro" id="IPR016776">
    <property type="entry name" value="ApeP-like_dehydratase"/>
</dbReference>
<gene>
    <name evidence="1" type="ORF">FRZ61_29250</name>
</gene>
<dbReference type="EMBL" id="CP042582">
    <property type="protein sequence ID" value="QEX22991.1"/>
    <property type="molecule type" value="Genomic_DNA"/>
</dbReference>